<dbReference type="Proteomes" id="UP001260188">
    <property type="component" value="Unassembled WGS sequence"/>
</dbReference>
<dbReference type="Pfam" id="PF00583">
    <property type="entry name" value="Acetyltransf_1"/>
    <property type="match status" value="1"/>
</dbReference>
<proteinExistence type="predicted"/>
<keyword evidence="2" id="KW-0012">Acyltransferase</keyword>
<evidence type="ECO:0000313" key="4">
    <source>
        <dbReference type="EMBL" id="MDR6168183.1"/>
    </source>
</evidence>
<dbReference type="PANTHER" id="PTHR43877">
    <property type="entry name" value="AMINOALKYLPHOSPHONATE N-ACETYLTRANSFERASE-RELATED-RELATED"/>
    <property type="match status" value="1"/>
</dbReference>
<dbReference type="PROSITE" id="PS51186">
    <property type="entry name" value="GNAT"/>
    <property type="match status" value="1"/>
</dbReference>
<dbReference type="SUPFAM" id="SSF55729">
    <property type="entry name" value="Acyl-CoA N-acyltransferases (Nat)"/>
    <property type="match status" value="1"/>
</dbReference>
<name>A0ABU1I4V2_9MICO</name>
<dbReference type="InterPro" id="IPR050832">
    <property type="entry name" value="Bact_Acetyltransf"/>
</dbReference>
<gene>
    <name evidence="4" type="ORF">QE367_002387</name>
</gene>
<dbReference type="RefSeq" id="WP_023953045.1">
    <property type="nucleotide sequence ID" value="NZ_JAVIZA010000001.1"/>
</dbReference>
<keyword evidence="1" id="KW-0808">Transferase</keyword>
<dbReference type="Gene3D" id="3.40.630.30">
    <property type="match status" value="1"/>
</dbReference>
<feature type="domain" description="N-acetyltransferase" evidence="3">
    <location>
        <begin position="18"/>
        <end position="177"/>
    </location>
</feature>
<accession>A0ABU1I4V2</accession>
<dbReference type="InterPro" id="IPR016181">
    <property type="entry name" value="Acyl_CoA_acyltransferase"/>
</dbReference>
<dbReference type="PANTHER" id="PTHR43877:SF2">
    <property type="entry name" value="AMINOALKYLPHOSPHONATE N-ACETYLTRANSFERASE-RELATED"/>
    <property type="match status" value="1"/>
</dbReference>
<dbReference type="CDD" id="cd04301">
    <property type="entry name" value="NAT_SF"/>
    <property type="match status" value="1"/>
</dbReference>
<keyword evidence="5" id="KW-1185">Reference proteome</keyword>
<dbReference type="InterPro" id="IPR000182">
    <property type="entry name" value="GNAT_dom"/>
</dbReference>
<evidence type="ECO:0000313" key="5">
    <source>
        <dbReference type="Proteomes" id="UP001260188"/>
    </source>
</evidence>
<reference evidence="4 5" key="1">
    <citation type="submission" date="2023-08" db="EMBL/GenBank/DDBJ databases">
        <title>Functional and genomic diversity of the sorghum phyllosphere microbiome.</title>
        <authorList>
            <person name="Shade A."/>
        </authorList>
    </citation>
    <scope>NUCLEOTIDE SEQUENCE [LARGE SCALE GENOMIC DNA]</scope>
    <source>
        <strain evidence="4 5">SORGH_AS_0919</strain>
    </source>
</reference>
<organism evidence="4 5">
    <name type="scientific">Microbacterium paludicola</name>
    <dbReference type="NCBI Taxonomy" id="300019"/>
    <lineage>
        <taxon>Bacteria</taxon>
        <taxon>Bacillati</taxon>
        <taxon>Actinomycetota</taxon>
        <taxon>Actinomycetes</taxon>
        <taxon>Micrococcales</taxon>
        <taxon>Microbacteriaceae</taxon>
        <taxon>Microbacterium</taxon>
    </lineage>
</organism>
<protein>
    <submittedName>
        <fullName evidence="4">N-acetyltransferase YhbS</fullName>
    </submittedName>
</protein>
<evidence type="ECO:0000256" key="1">
    <source>
        <dbReference type="ARBA" id="ARBA00022679"/>
    </source>
</evidence>
<comment type="caution">
    <text evidence="4">The sequence shown here is derived from an EMBL/GenBank/DDBJ whole genome shotgun (WGS) entry which is preliminary data.</text>
</comment>
<evidence type="ECO:0000256" key="2">
    <source>
        <dbReference type="ARBA" id="ARBA00023315"/>
    </source>
</evidence>
<evidence type="ECO:0000259" key="3">
    <source>
        <dbReference type="PROSITE" id="PS51186"/>
    </source>
</evidence>
<sequence length="177" mass="18816">MINGLNLPATVRARSADVVIRRATSDDLDAIVLLLSDDPISAGRGDLARDEDRGAYADALERIVANPANELLVAVDETGQVVATLQLTLIPGMARRGSTRLLVEAVRVASTERSSGIGTALMRWVMDAAAVELGASLVQLTSDAARVDAHRFYRRLGFADSHVGFKYAVPSATTSAR</sequence>
<dbReference type="EMBL" id="JAVIZA010000001">
    <property type="protein sequence ID" value="MDR6168183.1"/>
    <property type="molecule type" value="Genomic_DNA"/>
</dbReference>